<evidence type="ECO:0000313" key="2">
    <source>
        <dbReference type="EMBL" id="KJB73111.1"/>
    </source>
</evidence>
<organism evidence="2 3">
    <name type="scientific">Gossypium raimondii</name>
    <name type="common">Peruvian cotton</name>
    <name type="synonym">Gossypium klotzschianum subsp. raimondii</name>
    <dbReference type="NCBI Taxonomy" id="29730"/>
    <lineage>
        <taxon>Eukaryota</taxon>
        <taxon>Viridiplantae</taxon>
        <taxon>Streptophyta</taxon>
        <taxon>Embryophyta</taxon>
        <taxon>Tracheophyta</taxon>
        <taxon>Spermatophyta</taxon>
        <taxon>Magnoliopsida</taxon>
        <taxon>eudicotyledons</taxon>
        <taxon>Gunneridae</taxon>
        <taxon>Pentapetalae</taxon>
        <taxon>rosids</taxon>
        <taxon>malvids</taxon>
        <taxon>Malvales</taxon>
        <taxon>Malvaceae</taxon>
        <taxon>Malvoideae</taxon>
        <taxon>Gossypium</taxon>
    </lineage>
</organism>
<proteinExistence type="predicted"/>
<gene>
    <name evidence="2" type="ORF">B456_011G215500</name>
</gene>
<evidence type="ECO:0000256" key="1">
    <source>
        <dbReference type="SAM" id="Phobius"/>
    </source>
</evidence>
<accession>A0A0D2UWJ9</accession>
<keyword evidence="1" id="KW-0472">Membrane</keyword>
<name>A0A0D2UWJ9_GOSRA</name>
<dbReference type="EMBL" id="CM001750">
    <property type="protein sequence ID" value="KJB73111.1"/>
    <property type="molecule type" value="Genomic_DNA"/>
</dbReference>
<feature type="transmembrane region" description="Helical" evidence="1">
    <location>
        <begin position="12"/>
        <end position="32"/>
    </location>
</feature>
<keyword evidence="1" id="KW-0812">Transmembrane</keyword>
<reference evidence="2 3" key="1">
    <citation type="journal article" date="2012" name="Nature">
        <title>Repeated polyploidization of Gossypium genomes and the evolution of spinnable cotton fibres.</title>
        <authorList>
            <person name="Paterson A.H."/>
            <person name="Wendel J.F."/>
            <person name="Gundlach H."/>
            <person name="Guo H."/>
            <person name="Jenkins J."/>
            <person name="Jin D."/>
            <person name="Llewellyn D."/>
            <person name="Showmaker K.C."/>
            <person name="Shu S."/>
            <person name="Udall J."/>
            <person name="Yoo M.J."/>
            <person name="Byers R."/>
            <person name="Chen W."/>
            <person name="Doron-Faigenboim A."/>
            <person name="Duke M.V."/>
            <person name="Gong L."/>
            <person name="Grimwood J."/>
            <person name="Grover C."/>
            <person name="Grupp K."/>
            <person name="Hu G."/>
            <person name="Lee T.H."/>
            <person name="Li J."/>
            <person name="Lin L."/>
            <person name="Liu T."/>
            <person name="Marler B.S."/>
            <person name="Page J.T."/>
            <person name="Roberts A.W."/>
            <person name="Romanel E."/>
            <person name="Sanders W.S."/>
            <person name="Szadkowski E."/>
            <person name="Tan X."/>
            <person name="Tang H."/>
            <person name="Xu C."/>
            <person name="Wang J."/>
            <person name="Wang Z."/>
            <person name="Zhang D."/>
            <person name="Zhang L."/>
            <person name="Ashrafi H."/>
            <person name="Bedon F."/>
            <person name="Bowers J.E."/>
            <person name="Brubaker C.L."/>
            <person name="Chee P.W."/>
            <person name="Das S."/>
            <person name="Gingle A.R."/>
            <person name="Haigler C.H."/>
            <person name="Harker D."/>
            <person name="Hoffmann L.V."/>
            <person name="Hovav R."/>
            <person name="Jones D.C."/>
            <person name="Lemke C."/>
            <person name="Mansoor S."/>
            <person name="ur Rahman M."/>
            <person name="Rainville L.N."/>
            <person name="Rambani A."/>
            <person name="Reddy U.K."/>
            <person name="Rong J.K."/>
            <person name="Saranga Y."/>
            <person name="Scheffler B.E."/>
            <person name="Scheffler J.A."/>
            <person name="Stelly D.M."/>
            <person name="Triplett B.A."/>
            <person name="Van Deynze A."/>
            <person name="Vaslin M.F."/>
            <person name="Waghmare V.N."/>
            <person name="Walford S.A."/>
            <person name="Wright R.J."/>
            <person name="Zaki E.A."/>
            <person name="Zhang T."/>
            <person name="Dennis E.S."/>
            <person name="Mayer K.F."/>
            <person name="Peterson D.G."/>
            <person name="Rokhsar D.S."/>
            <person name="Wang X."/>
            <person name="Schmutz J."/>
        </authorList>
    </citation>
    <scope>NUCLEOTIDE SEQUENCE [LARGE SCALE GENOMIC DNA]</scope>
</reference>
<sequence length="81" mass="9363">MISIHVKKFSACCSCALLGFIALFPACVYYLGTTMRVIYGYVFNTDIHSNNHTPYIRSNMFLTSWFSLIPPFNFLYVYART</sequence>
<keyword evidence="3" id="KW-1185">Reference proteome</keyword>
<dbReference type="Gramene" id="KJB73111">
    <property type="protein sequence ID" value="KJB73111"/>
    <property type="gene ID" value="B456_011G215500"/>
</dbReference>
<dbReference type="AlphaFoldDB" id="A0A0D2UWJ9"/>
<protein>
    <submittedName>
        <fullName evidence="2">Uncharacterized protein</fullName>
    </submittedName>
</protein>
<keyword evidence="1" id="KW-1133">Transmembrane helix</keyword>
<evidence type="ECO:0000313" key="3">
    <source>
        <dbReference type="Proteomes" id="UP000032304"/>
    </source>
</evidence>
<feature type="transmembrane region" description="Helical" evidence="1">
    <location>
        <begin position="60"/>
        <end position="79"/>
    </location>
</feature>
<dbReference type="Proteomes" id="UP000032304">
    <property type="component" value="Chromosome 11"/>
</dbReference>